<keyword evidence="6" id="KW-0378">Hydrolase</keyword>
<dbReference type="AlphaFoldDB" id="A0A0C3CIS2"/>
<organism evidence="6 7">
    <name type="scientific">Oidiodendron maius (strain Zn)</name>
    <dbReference type="NCBI Taxonomy" id="913774"/>
    <lineage>
        <taxon>Eukaryota</taxon>
        <taxon>Fungi</taxon>
        <taxon>Dikarya</taxon>
        <taxon>Ascomycota</taxon>
        <taxon>Pezizomycotina</taxon>
        <taxon>Leotiomycetes</taxon>
        <taxon>Leotiomycetes incertae sedis</taxon>
        <taxon>Myxotrichaceae</taxon>
        <taxon>Oidiodendron</taxon>
    </lineage>
</organism>
<dbReference type="PANTHER" id="PTHR31736">
    <property type="match status" value="1"/>
</dbReference>
<feature type="signal peptide" evidence="4">
    <location>
        <begin position="1"/>
        <end position="17"/>
    </location>
</feature>
<protein>
    <submittedName>
        <fullName evidence="6">Glycoside hydrolase family 28 protein</fullName>
    </submittedName>
</protein>
<dbReference type="EMBL" id="KN832879">
    <property type="protein sequence ID" value="KIM98928.1"/>
    <property type="molecule type" value="Genomic_DNA"/>
</dbReference>
<reference evidence="7" key="2">
    <citation type="submission" date="2015-01" db="EMBL/GenBank/DDBJ databases">
        <title>Evolutionary Origins and Diversification of the Mycorrhizal Mutualists.</title>
        <authorList>
            <consortium name="DOE Joint Genome Institute"/>
            <consortium name="Mycorrhizal Genomics Consortium"/>
            <person name="Kohler A."/>
            <person name="Kuo A."/>
            <person name="Nagy L.G."/>
            <person name="Floudas D."/>
            <person name="Copeland A."/>
            <person name="Barry K.W."/>
            <person name="Cichocki N."/>
            <person name="Veneault-Fourrey C."/>
            <person name="LaButti K."/>
            <person name="Lindquist E.A."/>
            <person name="Lipzen A."/>
            <person name="Lundell T."/>
            <person name="Morin E."/>
            <person name="Murat C."/>
            <person name="Riley R."/>
            <person name="Ohm R."/>
            <person name="Sun H."/>
            <person name="Tunlid A."/>
            <person name="Henrissat B."/>
            <person name="Grigoriev I.V."/>
            <person name="Hibbett D.S."/>
            <person name="Martin F."/>
        </authorList>
    </citation>
    <scope>NUCLEOTIDE SEQUENCE [LARGE SCALE GENOMIC DNA]</scope>
    <source>
        <strain evidence="7">Zn</strain>
    </source>
</reference>
<evidence type="ECO:0000313" key="6">
    <source>
        <dbReference type="EMBL" id="KIM98928.1"/>
    </source>
</evidence>
<dbReference type="InterPro" id="IPR011050">
    <property type="entry name" value="Pectin_lyase_fold/virulence"/>
</dbReference>
<proteinExistence type="predicted"/>
<dbReference type="Gene3D" id="2.160.20.10">
    <property type="entry name" value="Single-stranded right-handed beta-helix, Pectin lyase-like"/>
    <property type="match status" value="1"/>
</dbReference>
<dbReference type="InterPro" id="IPR012334">
    <property type="entry name" value="Pectin_lyas_fold"/>
</dbReference>
<evidence type="ECO:0000256" key="4">
    <source>
        <dbReference type="SAM" id="SignalP"/>
    </source>
</evidence>
<feature type="chain" id="PRO_5002162626" evidence="4">
    <location>
        <begin position="18"/>
        <end position="512"/>
    </location>
</feature>
<accession>A0A0C3CIS2</accession>
<dbReference type="InParanoid" id="A0A0C3CIS2"/>
<keyword evidence="3" id="KW-1015">Disulfide bond</keyword>
<gene>
    <name evidence="6" type="ORF">OIDMADRAFT_181412</name>
</gene>
<dbReference type="Proteomes" id="UP000054321">
    <property type="component" value="Unassembled WGS sequence"/>
</dbReference>
<dbReference type="InterPro" id="IPR024535">
    <property type="entry name" value="RHGA/B-epi-like_pectate_lyase"/>
</dbReference>
<evidence type="ECO:0000313" key="7">
    <source>
        <dbReference type="Proteomes" id="UP000054321"/>
    </source>
</evidence>
<keyword evidence="2" id="KW-0964">Secreted</keyword>
<reference evidence="6 7" key="1">
    <citation type="submission" date="2014-04" db="EMBL/GenBank/DDBJ databases">
        <authorList>
            <consortium name="DOE Joint Genome Institute"/>
            <person name="Kuo A."/>
            <person name="Martino E."/>
            <person name="Perotto S."/>
            <person name="Kohler A."/>
            <person name="Nagy L.G."/>
            <person name="Floudas D."/>
            <person name="Copeland A."/>
            <person name="Barry K.W."/>
            <person name="Cichocki N."/>
            <person name="Veneault-Fourrey C."/>
            <person name="LaButti K."/>
            <person name="Lindquist E.A."/>
            <person name="Lipzen A."/>
            <person name="Lundell T."/>
            <person name="Morin E."/>
            <person name="Murat C."/>
            <person name="Sun H."/>
            <person name="Tunlid A."/>
            <person name="Henrissat B."/>
            <person name="Grigoriev I.V."/>
            <person name="Hibbett D.S."/>
            <person name="Martin F."/>
            <person name="Nordberg H.P."/>
            <person name="Cantor M.N."/>
            <person name="Hua S.X."/>
        </authorList>
    </citation>
    <scope>NUCLEOTIDE SEQUENCE [LARGE SCALE GENOMIC DNA]</scope>
    <source>
        <strain evidence="6 7">Zn</strain>
    </source>
</reference>
<comment type="subcellular location">
    <subcellularLocation>
        <location evidence="1">Secreted</location>
    </subcellularLocation>
</comment>
<keyword evidence="7" id="KW-1185">Reference proteome</keyword>
<evidence type="ECO:0000259" key="5">
    <source>
        <dbReference type="Pfam" id="PF12708"/>
    </source>
</evidence>
<feature type="domain" description="Rhamnogalacturonase A/B/Epimerase-like pectate lyase" evidence="5">
    <location>
        <begin position="136"/>
        <end position="227"/>
    </location>
</feature>
<dbReference type="HOGENOM" id="CLU_011370_1_0_1"/>
<dbReference type="GO" id="GO:0016787">
    <property type="term" value="F:hydrolase activity"/>
    <property type="evidence" value="ECO:0007669"/>
    <property type="project" value="UniProtKB-KW"/>
</dbReference>
<dbReference type="STRING" id="913774.A0A0C3CIS2"/>
<keyword evidence="4" id="KW-0732">Signal</keyword>
<dbReference type="SUPFAM" id="SSF51126">
    <property type="entry name" value="Pectin lyase-like"/>
    <property type="match status" value="1"/>
</dbReference>
<dbReference type="GO" id="GO:0005576">
    <property type="term" value="C:extracellular region"/>
    <property type="evidence" value="ECO:0007669"/>
    <property type="project" value="UniProtKB-SubCell"/>
</dbReference>
<evidence type="ECO:0000256" key="1">
    <source>
        <dbReference type="ARBA" id="ARBA00004613"/>
    </source>
</evidence>
<evidence type="ECO:0000256" key="3">
    <source>
        <dbReference type="ARBA" id="ARBA00023157"/>
    </source>
</evidence>
<dbReference type="OrthoDB" id="187139at2759"/>
<dbReference type="Pfam" id="PF12708">
    <property type="entry name" value="Pect-lyase_RHGA_epim"/>
    <property type="match status" value="1"/>
</dbReference>
<sequence length="512" mass="55453">MLACTIFLSLWFWLASGAVVSYPRPAIYNKSAKYSLKVNGTYMYTVSYAGYDYVQLTMDQGHATEFRIAVVQETSITSYNISPKQLPIHATTDGNELVFSLVDAHYLIVTINDVKEFVILIDPPEVNPPSSSGSGIFNVLDYGADSTGGSVTSGIQQAMDAAAGSPGSTVYVPPGLYYIGNLLLRDKTSLYLAGGSVLRFTGNSSDYTTLFTKSGVGPGTWWIQTEFKSSNIKVFGRGTIDGNGYYSLNTHTFIADLLVPVDTTGFQFDGPLLRDGSFWTVTPIQCTNASFKNLKILNRQDVGQDDGIDVIESIDVTVTRAISIALDDSFSTKTWPYDTGTTVPYPNPPQPLSNVVFDDCLAWTVCYGYKIGQGVYTSQDSVIFKNSVVYNAAVGLGIDHRYGTSYVNNVIFDTIDVENLSGSNAGHATWLALFVESEGAGVGPISNVHVTNIRVRNEGMYNGILVGYNSSSMVSDVTFTDIYMLANTTPATTLEQMKILDISQTSGIVVLG</sequence>
<evidence type="ECO:0000256" key="2">
    <source>
        <dbReference type="ARBA" id="ARBA00022525"/>
    </source>
</evidence>
<name>A0A0C3CIS2_OIDMZ</name>
<dbReference type="PANTHER" id="PTHR31736:SF19">
    <property type="entry name" value="PECTIN LYASE SUPERFAMILY PROTEIN-RELATED"/>
    <property type="match status" value="1"/>
</dbReference>